<dbReference type="InterPro" id="IPR020904">
    <property type="entry name" value="Sc_DH/Rdtase_CS"/>
</dbReference>
<protein>
    <submittedName>
        <fullName evidence="5">SDR family oxidoreductase</fullName>
    </submittedName>
</protein>
<comment type="similarity">
    <text evidence="1 3">Belongs to the short-chain dehydrogenases/reductases (SDR) family.</text>
</comment>
<dbReference type="InterPro" id="IPR036291">
    <property type="entry name" value="NAD(P)-bd_dom_sf"/>
</dbReference>
<evidence type="ECO:0000256" key="3">
    <source>
        <dbReference type="RuleBase" id="RU000363"/>
    </source>
</evidence>
<organism evidence="5 6">
    <name type="scientific">Actinocorallia libanotica</name>
    <dbReference type="NCBI Taxonomy" id="46162"/>
    <lineage>
        <taxon>Bacteria</taxon>
        <taxon>Bacillati</taxon>
        <taxon>Actinomycetota</taxon>
        <taxon>Actinomycetes</taxon>
        <taxon>Streptosporangiales</taxon>
        <taxon>Thermomonosporaceae</taxon>
        <taxon>Actinocorallia</taxon>
    </lineage>
</organism>
<dbReference type="SUPFAM" id="SSF51735">
    <property type="entry name" value="NAD(P)-binding Rossmann-fold domains"/>
    <property type="match status" value="1"/>
</dbReference>
<sequence>MTQTAIVTGAAGGIGEAVARRLAAGGADCVLVDRNPLVEEVAAAVGGVAVVGDLTDPQVMVRAVEAAGGRLDLLVLNAGVNSADKDPATLDLDRYQAVVGVNQHSVVYGLRAALPLMRAEGGGSIVAVASLAALHGVPQDPVYTMTKHAVIGLVRALSPALAAENIRFSAVCPGLVDTPLTAGARERFQAAGIPMLDPDDVAAAVETTLRTAEAGTELVIRPGRPPARYIAAPLPDEPRTESRGVGGSSSLPKI</sequence>
<proteinExistence type="inferred from homology"/>
<gene>
    <name evidence="5" type="ORF">GCM10009550_14690</name>
</gene>
<dbReference type="PRINTS" id="PR00080">
    <property type="entry name" value="SDRFAMILY"/>
</dbReference>
<dbReference type="PRINTS" id="PR00081">
    <property type="entry name" value="GDHRDH"/>
</dbReference>
<dbReference type="PANTHER" id="PTHR42760:SF133">
    <property type="entry name" value="3-OXOACYL-[ACYL-CARRIER-PROTEIN] REDUCTASE"/>
    <property type="match status" value="1"/>
</dbReference>
<feature type="region of interest" description="Disordered" evidence="4">
    <location>
        <begin position="227"/>
        <end position="254"/>
    </location>
</feature>
<dbReference type="Pfam" id="PF00106">
    <property type="entry name" value="adh_short"/>
    <property type="match status" value="1"/>
</dbReference>
<evidence type="ECO:0000256" key="2">
    <source>
        <dbReference type="ARBA" id="ARBA00023002"/>
    </source>
</evidence>
<dbReference type="CDD" id="cd05233">
    <property type="entry name" value="SDR_c"/>
    <property type="match status" value="1"/>
</dbReference>
<accession>A0ABP4AY01</accession>
<dbReference type="InterPro" id="IPR002347">
    <property type="entry name" value="SDR_fam"/>
</dbReference>
<reference evidence="6" key="1">
    <citation type="journal article" date="2019" name="Int. J. Syst. Evol. Microbiol.">
        <title>The Global Catalogue of Microorganisms (GCM) 10K type strain sequencing project: providing services to taxonomists for standard genome sequencing and annotation.</title>
        <authorList>
            <consortium name="The Broad Institute Genomics Platform"/>
            <consortium name="The Broad Institute Genome Sequencing Center for Infectious Disease"/>
            <person name="Wu L."/>
            <person name="Ma J."/>
        </authorList>
    </citation>
    <scope>NUCLEOTIDE SEQUENCE [LARGE SCALE GENOMIC DNA]</scope>
    <source>
        <strain evidence="6">JCM 10696</strain>
    </source>
</reference>
<keyword evidence="6" id="KW-1185">Reference proteome</keyword>
<dbReference type="RefSeq" id="WP_344238104.1">
    <property type="nucleotide sequence ID" value="NZ_BAAAHH010000004.1"/>
</dbReference>
<evidence type="ECO:0000256" key="4">
    <source>
        <dbReference type="SAM" id="MobiDB-lite"/>
    </source>
</evidence>
<keyword evidence="2" id="KW-0560">Oxidoreductase</keyword>
<evidence type="ECO:0000313" key="5">
    <source>
        <dbReference type="EMBL" id="GAA0943031.1"/>
    </source>
</evidence>
<dbReference type="Gene3D" id="3.40.50.720">
    <property type="entry name" value="NAD(P)-binding Rossmann-like Domain"/>
    <property type="match status" value="1"/>
</dbReference>
<evidence type="ECO:0000313" key="6">
    <source>
        <dbReference type="Proteomes" id="UP001500665"/>
    </source>
</evidence>
<dbReference type="PROSITE" id="PS00061">
    <property type="entry name" value="ADH_SHORT"/>
    <property type="match status" value="1"/>
</dbReference>
<evidence type="ECO:0000256" key="1">
    <source>
        <dbReference type="ARBA" id="ARBA00006484"/>
    </source>
</evidence>
<dbReference type="EMBL" id="BAAAHH010000004">
    <property type="protein sequence ID" value="GAA0943031.1"/>
    <property type="molecule type" value="Genomic_DNA"/>
</dbReference>
<dbReference type="PANTHER" id="PTHR42760">
    <property type="entry name" value="SHORT-CHAIN DEHYDROGENASES/REDUCTASES FAMILY MEMBER"/>
    <property type="match status" value="1"/>
</dbReference>
<comment type="caution">
    <text evidence="5">The sequence shown here is derived from an EMBL/GenBank/DDBJ whole genome shotgun (WGS) entry which is preliminary data.</text>
</comment>
<dbReference type="Proteomes" id="UP001500665">
    <property type="component" value="Unassembled WGS sequence"/>
</dbReference>
<name>A0ABP4AY01_9ACTN</name>